<sequence>MKNLLWFLVGFALIAVLEVGCAASQTHEASKPLTHTVNESDWSKHHEEFLEWYSEK</sequence>
<comment type="caution">
    <text evidence="2">The sequence shown here is derived from an EMBL/GenBank/DDBJ whole genome shotgun (WGS) entry which is preliminary data.</text>
</comment>
<feature type="signal peptide" evidence="1">
    <location>
        <begin position="1"/>
        <end position="22"/>
    </location>
</feature>
<name>A0A2R5FCC4_9PROT</name>
<feature type="chain" id="PRO_5015333192" evidence="1">
    <location>
        <begin position="23"/>
        <end position="56"/>
    </location>
</feature>
<dbReference type="EMBL" id="BDOQ01000016">
    <property type="protein sequence ID" value="GBG15208.1"/>
    <property type="molecule type" value="Genomic_DNA"/>
</dbReference>
<gene>
    <name evidence="2" type="ORF">NMK_2811</name>
</gene>
<organism evidence="2 3">
    <name type="scientific">Novimethylophilus kurashikiensis</name>
    <dbReference type="NCBI Taxonomy" id="1825523"/>
    <lineage>
        <taxon>Bacteria</taxon>
        <taxon>Pseudomonadati</taxon>
        <taxon>Pseudomonadota</taxon>
        <taxon>Betaproteobacteria</taxon>
        <taxon>Nitrosomonadales</taxon>
        <taxon>Methylophilaceae</taxon>
        <taxon>Novimethylophilus</taxon>
    </lineage>
</organism>
<reference evidence="2 3" key="1">
    <citation type="journal article" date="2018" name="Environ. Microbiol.">
        <title>Isolation and genomic characterization of Novimethylophilus kurashikiensis gen. nov. sp. nov., a new lanthanide-dependent methylotrophic species of Methylophilaceae.</title>
        <authorList>
            <person name="Lv H."/>
            <person name="Sahin N."/>
            <person name="Tani A."/>
        </authorList>
    </citation>
    <scope>NUCLEOTIDE SEQUENCE [LARGE SCALE GENOMIC DNA]</scope>
    <source>
        <strain evidence="2 3">La2-4</strain>
    </source>
</reference>
<evidence type="ECO:0000313" key="3">
    <source>
        <dbReference type="Proteomes" id="UP000245081"/>
    </source>
</evidence>
<dbReference type="Proteomes" id="UP000245081">
    <property type="component" value="Unassembled WGS sequence"/>
</dbReference>
<keyword evidence="1" id="KW-0732">Signal</keyword>
<protein>
    <submittedName>
        <fullName evidence="2">Uncharacterized protein</fullName>
    </submittedName>
</protein>
<proteinExistence type="predicted"/>
<accession>A0A2R5FCC4</accession>
<keyword evidence="3" id="KW-1185">Reference proteome</keyword>
<evidence type="ECO:0000256" key="1">
    <source>
        <dbReference type="SAM" id="SignalP"/>
    </source>
</evidence>
<evidence type="ECO:0000313" key="2">
    <source>
        <dbReference type="EMBL" id="GBG15208.1"/>
    </source>
</evidence>
<dbReference type="RefSeq" id="WP_181376294.1">
    <property type="nucleotide sequence ID" value="NZ_BDOQ01000016.1"/>
</dbReference>
<dbReference type="AlphaFoldDB" id="A0A2R5FCC4"/>